<dbReference type="InterPro" id="IPR041176">
    <property type="entry name" value="VWA_3_C"/>
</dbReference>
<dbReference type="Proteomes" id="UP000292235">
    <property type="component" value="Chromosome"/>
</dbReference>
<organism evidence="3 4">
    <name type="scientific">Streptomonospora litoralis</name>
    <dbReference type="NCBI Taxonomy" id="2498135"/>
    <lineage>
        <taxon>Bacteria</taxon>
        <taxon>Bacillati</taxon>
        <taxon>Actinomycetota</taxon>
        <taxon>Actinomycetes</taxon>
        <taxon>Streptosporangiales</taxon>
        <taxon>Nocardiopsidaceae</taxon>
        <taxon>Streptomonospora</taxon>
    </lineage>
</organism>
<gene>
    <name evidence="3" type="ORF">EKD16_23160</name>
</gene>
<dbReference type="SUPFAM" id="SSF53300">
    <property type="entry name" value="vWA-like"/>
    <property type="match status" value="1"/>
</dbReference>
<dbReference type="CDD" id="cd00198">
    <property type="entry name" value="vWFA"/>
    <property type="match status" value="1"/>
</dbReference>
<sequence>MNARAPGRAPDFAVRVDQNPWLAPGGTEVHAIVQVTAHPTADSGPVPPAAEVVVVDTSGSMHGEKLSAAKRAARAAVDALRNGVEFAVVAGRDTARVVYPATTGLAPASPRTRAEAHAAVDGLTAAGGTRMGAWLRTAGALFEPLGPGVLKHAILLTDGRNNERPDTFDPVLAEHAGRFVCDCRGVGTDWHVGELRRVAEALLGGVGIITDPERLAEDFRAMARAAMDKAVADVALRLWTPRGASVAALVQVAPSVHDLTARRTASGRLSGDYPTGSWGAETRAYHLHLRVPTGATGRRMRAGRVRPVPAGTDASHTVCGDVLAAWTADYDRAARTDPVVAHYTGRTELARAVQEGLHARRQGENDSATERLGHAVALAHASGNDATAALLDRVVEVVDAATGTVRLRPAVSRADEMTLDTHSTRTVPTRGGDREPGAV</sequence>
<dbReference type="InterPro" id="IPR036465">
    <property type="entry name" value="vWFA_dom_sf"/>
</dbReference>
<keyword evidence="4" id="KW-1185">Reference proteome</keyword>
<evidence type="ECO:0000313" key="4">
    <source>
        <dbReference type="Proteomes" id="UP000292235"/>
    </source>
</evidence>
<dbReference type="InterPro" id="IPR002035">
    <property type="entry name" value="VWF_A"/>
</dbReference>
<dbReference type="Gene3D" id="1.20.120.1690">
    <property type="match status" value="1"/>
</dbReference>
<protein>
    <submittedName>
        <fullName evidence="3">von Willebrand factor type A domain protein</fullName>
    </submittedName>
</protein>
<dbReference type="PROSITE" id="PS50234">
    <property type="entry name" value="VWFA"/>
    <property type="match status" value="1"/>
</dbReference>
<dbReference type="Gene3D" id="3.40.50.410">
    <property type="entry name" value="von Willebrand factor, type A domain"/>
    <property type="match status" value="1"/>
</dbReference>
<dbReference type="Pfam" id="PF18571">
    <property type="entry name" value="VWA_3_C"/>
    <property type="match status" value="1"/>
</dbReference>
<reference evidence="3 4" key="1">
    <citation type="submission" date="2019-02" db="EMBL/GenBank/DDBJ databases">
        <authorList>
            <person name="Khodamoradi S."/>
            <person name="Hahnke R.L."/>
            <person name="Kaempfer P."/>
            <person name="Schumann P."/>
            <person name="Rohde M."/>
            <person name="Steinert M."/>
            <person name="Luzhetskyy A."/>
            <person name="Wink J."/>
            <person name="Ruckert C."/>
        </authorList>
    </citation>
    <scope>NUCLEOTIDE SEQUENCE [LARGE SCALE GENOMIC DNA]</scope>
    <source>
        <strain evidence="3 4">M2</strain>
    </source>
</reference>
<dbReference type="SMART" id="SM00327">
    <property type="entry name" value="VWA"/>
    <property type="match status" value="1"/>
</dbReference>
<dbReference type="RefSeq" id="WP_131101234.1">
    <property type="nucleotide sequence ID" value="NZ_CP036455.1"/>
</dbReference>
<dbReference type="Gene3D" id="2.60.40.3670">
    <property type="match status" value="1"/>
</dbReference>
<dbReference type="KEGG" id="strr:EKD16_23160"/>
<dbReference type="EMBL" id="CP036455">
    <property type="protein sequence ID" value="QBI56385.1"/>
    <property type="molecule type" value="Genomic_DNA"/>
</dbReference>
<dbReference type="PANTHER" id="PTHR45737:SF6">
    <property type="entry name" value="VON WILLEBRAND FACTOR A DOMAIN-CONTAINING PROTEIN 5A"/>
    <property type="match status" value="1"/>
</dbReference>
<feature type="domain" description="VWFA" evidence="2">
    <location>
        <begin position="50"/>
        <end position="230"/>
    </location>
</feature>
<dbReference type="OrthoDB" id="568872at2"/>
<name>A0A4P6Q6M7_9ACTN</name>
<feature type="region of interest" description="Disordered" evidence="1">
    <location>
        <begin position="414"/>
        <end position="439"/>
    </location>
</feature>
<accession>A0A4P6Q6M7</accession>
<dbReference type="Pfam" id="PF13768">
    <property type="entry name" value="VWA_3"/>
    <property type="match status" value="1"/>
</dbReference>
<dbReference type="AlphaFoldDB" id="A0A4P6Q6M7"/>
<evidence type="ECO:0000259" key="2">
    <source>
        <dbReference type="PROSITE" id="PS50234"/>
    </source>
</evidence>
<proteinExistence type="predicted"/>
<evidence type="ECO:0000256" key="1">
    <source>
        <dbReference type="SAM" id="MobiDB-lite"/>
    </source>
</evidence>
<dbReference type="PANTHER" id="PTHR45737">
    <property type="entry name" value="VON WILLEBRAND FACTOR A DOMAIN-CONTAINING PROTEIN 5A"/>
    <property type="match status" value="1"/>
</dbReference>
<evidence type="ECO:0000313" key="3">
    <source>
        <dbReference type="EMBL" id="QBI56385.1"/>
    </source>
</evidence>